<dbReference type="InterPro" id="IPR002110">
    <property type="entry name" value="Ankyrin_rpt"/>
</dbReference>
<reference evidence="2 3" key="1">
    <citation type="journal article" date="2007" name="Proc. Natl. Acad. Sci. U.S.A.">
        <title>Dandruff-associated Malassezia genomes reveal convergent and divergent virulence traits shared with plant and human fungal pathogens.</title>
        <authorList>
            <person name="Xu J."/>
            <person name="Saunders C.W."/>
            <person name="Hu P."/>
            <person name="Grant R.A."/>
            <person name="Boekhout T."/>
            <person name="Kuramae E.E."/>
            <person name="Kronstad J.W."/>
            <person name="Deangelis Y.M."/>
            <person name="Reeder N.L."/>
            <person name="Johnstone K.R."/>
            <person name="Leland M."/>
            <person name="Fieno A.M."/>
            <person name="Begley W.M."/>
            <person name="Sun Y."/>
            <person name="Lacey M.P."/>
            <person name="Chaudhary T."/>
            <person name="Keough T."/>
            <person name="Chu L."/>
            <person name="Sears R."/>
            <person name="Yuan B."/>
            <person name="Dawson T.L.Jr."/>
        </authorList>
    </citation>
    <scope>NUCLEOTIDE SEQUENCE [LARGE SCALE GENOMIC DNA]</scope>
    <source>
        <strain evidence="3">ATCC MYA-4612 / CBS 7966</strain>
    </source>
</reference>
<protein>
    <submittedName>
        <fullName evidence="2">Uncharacterized protein</fullName>
    </submittedName>
</protein>
<keyword evidence="3" id="KW-1185">Reference proteome</keyword>
<dbReference type="OrthoDB" id="539213at2759"/>
<dbReference type="VEuPathDB" id="FungiDB:MGL_0745"/>
<sequence length="317" mass="34914">MNPLAPQLRSMFAPTTYPTSGSTSALRRAATCDILSFVARFGICTPDVMRMLERLVIRSKWCGNICQLYGIFATMPEGTQALVPTRLACHAVPERLFRHSVVVSMPSYLDGTPALEHGLLLSFVRHVCDLTPVGMPESEVRLPPLSDLELIARMILLHRASPNSSQGYPLAMAVHLDSTPLVCLLLATGADPSLKKSIALHVACKKGSLAVVRLLVEQDDALEFQWRTRLRAIVDDLHALDVVRATRQEPPRARRSLPEKGAVPSKRRRLADRCQVDVPMLTTAVRAGAWDAVSYLMQTKGVVPDVSTLRMMDQKSS</sequence>
<dbReference type="GeneID" id="5856458"/>
<evidence type="ECO:0000256" key="1">
    <source>
        <dbReference type="SAM" id="MobiDB-lite"/>
    </source>
</evidence>
<dbReference type="SUPFAM" id="SSF48403">
    <property type="entry name" value="Ankyrin repeat"/>
    <property type="match status" value="1"/>
</dbReference>
<dbReference type="Pfam" id="PF00023">
    <property type="entry name" value="Ank"/>
    <property type="match status" value="1"/>
</dbReference>
<gene>
    <name evidence="2" type="ORF">MGL_0745</name>
</gene>
<feature type="compositionally biased region" description="Basic and acidic residues" evidence="1">
    <location>
        <begin position="248"/>
        <end position="258"/>
    </location>
</feature>
<dbReference type="RefSeq" id="XP_001732152.1">
    <property type="nucleotide sequence ID" value="XM_001732100.1"/>
</dbReference>
<comment type="caution">
    <text evidence="2">The sequence shown here is derived from an EMBL/GenBank/DDBJ whole genome shotgun (WGS) entry which is preliminary data.</text>
</comment>
<dbReference type="InParanoid" id="A8PUQ4"/>
<dbReference type="InterPro" id="IPR036770">
    <property type="entry name" value="Ankyrin_rpt-contain_sf"/>
</dbReference>
<dbReference type="Gene3D" id="1.25.40.20">
    <property type="entry name" value="Ankyrin repeat-containing domain"/>
    <property type="match status" value="1"/>
</dbReference>
<dbReference type="Proteomes" id="UP000008837">
    <property type="component" value="Unassembled WGS sequence"/>
</dbReference>
<feature type="region of interest" description="Disordered" evidence="1">
    <location>
        <begin position="248"/>
        <end position="268"/>
    </location>
</feature>
<proteinExistence type="predicted"/>
<accession>A8PUQ4</accession>
<name>A8PUQ4_MALGO</name>
<dbReference type="STRING" id="425265.A8PUQ4"/>
<evidence type="ECO:0000313" key="2">
    <source>
        <dbReference type="EMBL" id="EDP44938.1"/>
    </source>
</evidence>
<dbReference type="KEGG" id="mgl:MGL_0745"/>
<evidence type="ECO:0000313" key="3">
    <source>
        <dbReference type="Proteomes" id="UP000008837"/>
    </source>
</evidence>
<organism evidence="2 3">
    <name type="scientific">Malassezia globosa (strain ATCC MYA-4612 / CBS 7966)</name>
    <name type="common">Dandruff-associated fungus</name>
    <dbReference type="NCBI Taxonomy" id="425265"/>
    <lineage>
        <taxon>Eukaryota</taxon>
        <taxon>Fungi</taxon>
        <taxon>Dikarya</taxon>
        <taxon>Basidiomycota</taxon>
        <taxon>Ustilaginomycotina</taxon>
        <taxon>Malasseziomycetes</taxon>
        <taxon>Malasseziales</taxon>
        <taxon>Malasseziaceae</taxon>
        <taxon>Malassezia</taxon>
    </lineage>
</organism>
<dbReference type="EMBL" id="AAYY01000002">
    <property type="protein sequence ID" value="EDP44938.1"/>
    <property type="molecule type" value="Genomic_DNA"/>
</dbReference>
<dbReference type="AlphaFoldDB" id="A8PUQ4"/>